<keyword evidence="3" id="KW-1003">Cell membrane</keyword>
<feature type="transmembrane region" description="Helical" evidence="7">
    <location>
        <begin position="165"/>
        <end position="183"/>
    </location>
</feature>
<dbReference type="Proteomes" id="UP001258994">
    <property type="component" value="Chromosome"/>
</dbReference>
<dbReference type="Pfam" id="PF03253">
    <property type="entry name" value="UT"/>
    <property type="match status" value="1"/>
</dbReference>
<keyword evidence="6 7" id="KW-0472">Membrane</keyword>
<dbReference type="EMBL" id="CP134145">
    <property type="protein sequence ID" value="WNC72703.1"/>
    <property type="molecule type" value="Genomic_DNA"/>
</dbReference>
<evidence type="ECO:0000256" key="5">
    <source>
        <dbReference type="ARBA" id="ARBA00022989"/>
    </source>
</evidence>
<dbReference type="PANTHER" id="PTHR10464:SF4">
    <property type="entry name" value="UREA TRANSPORTER"/>
    <property type="match status" value="1"/>
</dbReference>
<dbReference type="PIRSF" id="PIRSF016502">
    <property type="entry name" value="Urea_transporter"/>
    <property type="match status" value="1"/>
</dbReference>
<accession>A0ABY9TWM4</accession>
<evidence type="ECO:0000256" key="3">
    <source>
        <dbReference type="ARBA" id="ARBA00022475"/>
    </source>
</evidence>
<keyword evidence="9" id="KW-1185">Reference proteome</keyword>
<comment type="subcellular location">
    <subcellularLocation>
        <location evidence="1">Cell membrane</location>
        <topology evidence="1">Multi-pass membrane protein</topology>
    </subcellularLocation>
</comment>
<evidence type="ECO:0000313" key="8">
    <source>
        <dbReference type="EMBL" id="WNC72703.1"/>
    </source>
</evidence>
<feature type="transmembrane region" description="Helical" evidence="7">
    <location>
        <begin position="238"/>
        <end position="255"/>
    </location>
</feature>
<feature type="transmembrane region" description="Helical" evidence="7">
    <location>
        <begin position="29"/>
        <end position="57"/>
    </location>
</feature>
<protein>
    <submittedName>
        <fullName evidence="8">Urea transporter</fullName>
    </submittedName>
</protein>
<evidence type="ECO:0000256" key="2">
    <source>
        <dbReference type="ARBA" id="ARBA00005914"/>
    </source>
</evidence>
<keyword evidence="4 7" id="KW-0812">Transmembrane</keyword>
<evidence type="ECO:0000256" key="4">
    <source>
        <dbReference type="ARBA" id="ARBA00022692"/>
    </source>
</evidence>
<evidence type="ECO:0000313" key="9">
    <source>
        <dbReference type="Proteomes" id="UP001258994"/>
    </source>
</evidence>
<dbReference type="InterPro" id="IPR004937">
    <property type="entry name" value="Urea_transporter"/>
</dbReference>
<evidence type="ECO:0000256" key="6">
    <source>
        <dbReference type="ARBA" id="ARBA00023136"/>
    </source>
</evidence>
<reference evidence="9" key="1">
    <citation type="submission" date="2023-09" db="EMBL/GenBank/DDBJ databases">
        <authorList>
            <person name="Li S."/>
            <person name="Li X."/>
            <person name="Zhang C."/>
            <person name="Zhao Z."/>
        </authorList>
    </citation>
    <scope>NUCLEOTIDE SEQUENCE [LARGE SCALE GENOMIC DNA]</scope>
    <source>
        <strain evidence="9">SQ149</strain>
    </source>
</reference>
<evidence type="ECO:0000256" key="7">
    <source>
        <dbReference type="SAM" id="Phobius"/>
    </source>
</evidence>
<feature type="transmembrane region" description="Helical" evidence="7">
    <location>
        <begin position="213"/>
        <end position="231"/>
    </location>
</feature>
<gene>
    <name evidence="8" type="ORF">RGQ13_01610</name>
</gene>
<name>A0ABY9TWM4_9GAMM</name>
<feature type="transmembrane region" description="Helical" evidence="7">
    <location>
        <begin position="124"/>
        <end position="145"/>
    </location>
</feature>
<proteinExistence type="inferred from homology"/>
<dbReference type="Gene3D" id="1.10.3430.10">
    <property type="entry name" value="Ammonium transporter AmtB like domains"/>
    <property type="match status" value="1"/>
</dbReference>
<dbReference type="PANTHER" id="PTHR10464">
    <property type="entry name" value="UREA TRANSPORTER"/>
    <property type="match status" value="1"/>
</dbReference>
<sequence>MRLPVNHFINSFLRSFSQIMLQGNSVTGFLFIVGIGLNSPIMLLGASIAILSSLMIAKLFKYDLNSTQSGLYGFNSALVGIAVFFILPANGFSFVLILFISAFCTVVMHFMLHRLSGLPAFTTPFIVSTWLLFIFIDTVAIDTVANPFAEQISGDFYVVMRGVGQVMLQNNWLSGVVFVVGILAHSHKSAFWAIIGSVGGMIIARAFNFSEDVVFIGLYGFNASLVAIALAERYAKKQWLIFLGMALSVVITRAFEQLPIPALTAPFVLASWIIIGLVKINSKRVSNESQI</sequence>
<feature type="transmembrane region" description="Helical" evidence="7">
    <location>
        <begin position="261"/>
        <end position="280"/>
    </location>
</feature>
<dbReference type="RefSeq" id="WP_348391819.1">
    <property type="nucleotide sequence ID" value="NZ_CP134145.1"/>
</dbReference>
<comment type="similarity">
    <text evidence="2">Belongs to the urea transporter family.</text>
</comment>
<evidence type="ECO:0000256" key="1">
    <source>
        <dbReference type="ARBA" id="ARBA00004651"/>
    </source>
</evidence>
<keyword evidence="5 7" id="KW-1133">Transmembrane helix</keyword>
<dbReference type="InterPro" id="IPR029020">
    <property type="entry name" value="Ammonium/urea_transptr"/>
</dbReference>
<feature type="transmembrane region" description="Helical" evidence="7">
    <location>
        <begin position="190"/>
        <end position="207"/>
    </location>
</feature>
<organism evidence="8 9">
    <name type="scientific">Thalassotalea psychrophila</name>
    <dbReference type="NCBI Taxonomy" id="3065647"/>
    <lineage>
        <taxon>Bacteria</taxon>
        <taxon>Pseudomonadati</taxon>
        <taxon>Pseudomonadota</taxon>
        <taxon>Gammaproteobacteria</taxon>
        <taxon>Alteromonadales</taxon>
        <taxon>Colwelliaceae</taxon>
        <taxon>Thalassotalea</taxon>
    </lineage>
</organism>